<proteinExistence type="predicted"/>
<accession>A0ABQ9HWM9</accession>
<sequence>MTTNEEAVVSRGAVRVAENFSALAVYDNQRGSCKKLNLPRWKIKRRPQKSCGRERYASDDDSDNRSSSTQYSSLNVIQHTHILLPTATLRVHDNTGTLHTCRALLDSCSQAHFASESLVQRLALKKFPNCIPLQGINTVRAEAKYGATVQIRSMTTNYSATLDCGVLPRISGNVPGNSISYQE</sequence>
<protein>
    <submittedName>
        <fullName evidence="2">Uncharacterized protein</fullName>
    </submittedName>
</protein>
<keyword evidence="3" id="KW-1185">Reference proteome</keyword>
<feature type="region of interest" description="Disordered" evidence="1">
    <location>
        <begin position="49"/>
        <end position="70"/>
    </location>
</feature>
<gene>
    <name evidence="2" type="ORF">PR048_008274</name>
</gene>
<evidence type="ECO:0000313" key="2">
    <source>
        <dbReference type="EMBL" id="KAJ8888782.1"/>
    </source>
</evidence>
<evidence type="ECO:0000313" key="3">
    <source>
        <dbReference type="Proteomes" id="UP001159363"/>
    </source>
</evidence>
<name>A0ABQ9HWM9_9NEOP</name>
<comment type="caution">
    <text evidence="2">The sequence shown here is derived from an EMBL/GenBank/DDBJ whole genome shotgun (WGS) entry which is preliminary data.</text>
</comment>
<organism evidence="2 3">
    <name type="scientific">Dryococelus australis</name>
    <dbReference type="NCBI Taxonomy" id="614101"/>
    <lineage>
        <taxon>Eukaryota</taxon>
        <taxon>Metazoa</taxon>
        <taxon>Ecdysozoa</taxon>
        <taxon>Arthropoda</taxon>
        <taxon>Hexapoda</taxon>
        <taxon>Insecta</taxon>
        <taxon>Pterygota</taxon>
        <taxon>Neoptera</taxon>
        <taxon>Polyneoptera</taxon>
        <taxon>Phasmatodea</taxon>
        <taxon>Verophasmatodea</taxon>
        <taxon>Anareolatae</taxon>
        <taxon>Phasmatidae</taxon>
        <taxon>Eurycanthinae</taxon>
        <taxon>Dryococelus</taxon>
    </lineage>
</organism>
<reference evidence="2 3" key="1">
    <citation type="submission" date="2023-02" db="EMBL/GenBank/DDBJ databases">
        <title>LHISI_Scaffold_Assembly.</title>
        <authorList>
            <person name="Stuart O.P."/>
            <person name="Cleave R."/>
            <person name="Magrath M.J.L."/>
            <person name="Mikheyev A.S."/>
        </authorList>
    </citation>
    <scope>NUCLEOTIDE SEQUENCE [LARGE SCALE GENOMIC DNA]</scope>
    <source>
        <strain evidence="2">Daus_M_001</strain>
        <tissue evidence="2">Leg muscle</tissue>
    </source>
</reference>
<dbReference type="Proteomes" id="UP001159363">
    <property type="component" value="Chromosome 3"/>
</dbReference>
<evidence type="ECO:0000256" key="1">
    <source>
        <dbReference type="SAM" id="MobiDB-lite"/>
    </source>
</evidence>
<dbReference type="EMBL" id="JARBHB010000003">
    <property type="protein sequence ID" value="KAJ8888782.1"/>
    <property type="molecule type" value="Genomic_DNA"/>
</dbReference>